<dbReference type="EMBL" id="LZTJ01000034">
    <property type="protein sequence ID" value="OBP69476.1"/>
    <property type="molecule type" value="Genomic_DNA"/>
</dbReference>
<comment type="caution">
    <text evidence="1">The sequence shown here is derived from an EMBL/GenBank/DDBJ whole genome shotgun (WGS) entry which is preliminary data.</text>
</comment>
<reference evidence="2" key="1">
    <citation type="submission" date="2016-06" db="EMBL/GenBank/DDBJ databases">
        <title>NZP2037 Pacbio-Illumina hybrid assembly.</title>
        <authorList>
            <person name="Ramsay J.P."/>
        </authorList>
    </citation>
    <scope>NUCLEOTIDE SEQUENCE [LARGE SCALE GENOMIC DNA]</scope>
    <source>
        <strain evidence="2">R7ANS::ICEMlSym2042</strain>
    </source>
</reference>
<organism evidence="1 2">
    <name type="scientific">Rhizobium loti</name>
    <name type="common">Mesorhizobium loti</name>
    <dbReference type="NCBI Taxonomy" id="381"/>
    <lineage>
        <taxon>Bacteria</taxon>
        <taxon>Pseudomonadati</taxon>
        <taxon>Pseudomonadota</taxon>
        <taxon>Alphaproteobacteria</taxon>
        <taxon>Hyphomicrobiales</taxon>
        <taxon>Phyllobacteriaceae</taxon>
        <taxon>Mesorhizobium</taxon>
    </lineage>
</organism>
<name>A0A1A5I0K9_RHILI</name>
<protein>
    <submittedName>
        <fullName evidence="1">Uncharacterized protein</fullName>
    </submittedName>
</protein>
<sequence length="125" mass="13682">MIWRVACSQADGAAGGASCALVFKSDAWLKRVATEQLMRRASRSLLPTRPDRLQQFALAGVSISKNGHNHHRQDFGVRVQGVEVFIRAGLFEHAFANSQIVRAQAGAIETPTQHLCEPFRACPLA</sequence>
<proteinExistence type="predicted"/>
<gene>
    <name evidence="1" type="ORF">BAE39_24165</name>
</gene>
<evidence type="ECO:0000313" key="2">
    <source>
        <dbReference type="Proteomes" id="UP000093748"/>
    </source>
</evidence>
<dbReference type="Proteomes" id="UP000093748">
    <property type="component" value="Unassembled WGS sequence"/>
</dbReference>
<accession>A0A1A5I0K9</accession>
<evidence type="ECO:0000313" key="1">
    <source>
        <dbReference type="EMBL" id="OBP69476.1"/>
    </source>
</evidence>
<dbReference type="AlphaFoldDB" id="A0A1A5I0K9"/>